<keyword evidence="2" id="KW-0408">Iron</keyword>
<sequence>MNIVEKILARASGRASVEPGEIVIANVDRLIMHDLSGYLTARVFDKQDGAKIKDPDRVVMVFDHHFSPPTEQQASVLEFNREWARRHGIHLFDCGNGNLHHVLVRRGLVKPGMIVVGSDSHTPVHGTVGAFAVALGNDSHAGTVLPFGKAWFKVPETVRVELHGRTRPETTARDIALWLVGQIGEGELNYAAVEFAGPYLEQLGFWDRWLFPLLCVDLGAKCSFVEPDAVSEAYVRSLPGAMPADFPRSDGKEAAKVLRFDVGEVEPQIACPPTVGNVKPVSSVAGKPLGWAELGGHGGGRLEDIRIAAKILDGQRVNPSVRFNIVPSSREVFSEALSEGLVSALHEAGATWFPPSTGGNQAYNMGAMAPGETMISTHSRNFPGRNGSPDAEMYLASAASVTASAVAGVVTDPAGLKGN</sequence>
<dbReference type="InterPro" id="IPR015931">
    <property type="entry name" value="Acnase/IPM_dHydase_lsu_aba_1/3"/>
</dbReference>
<evidence type="ECO:0000313" key="7">
    <source>
        <dbReference type="Proteomes" id="UP001597417"/>
    </source>
</evidence>
<evidence type="ECO:0000256" key="2">
    <source>
        <dbReference type="ARBA" id="ARBA00023004"/>
    </source>
</evidence>
<dbReference type="InterPro" id="IPR036008">
    <property type="entry name" value="Aconitase_4Fe-4S_dom"/>
</dbReference>
<dbReference type="SUPFAM" id="SSF53732">
    <property type="entry name" value="Aconitase iron-sulfur domain"/>
    <property type="match status" value="1"/>
</dbReference>
<evidence type="ECO:0000313" key="6">
    <source>
        <dbReference type="EMBL" id="MFD2415866.1"/>
    </source>
</evidence>
<dbReference type="PANTHER" id="PTHR43822:SF2">
    <property type="entry name" value="HOMOACONITASE, MITOCHONDRIAL"/>
    <property type="match status" value="1"/>
</dbReference>
<dbReference type="PANTHER" id="PTHR43822">
    <property type="entry name" value="HOMOACONITASE, MITOCHONDRIAL-RELATED"/>
    <property type="match status" value="1"/>
</dbReference>
<dbReference type="Gene3D" id="3.30.499.10">
    <property type="entry name" value="Aconitase, domain 3"/>
    <property type="match status" value="2"/>
</dbReference>
<dbReference type="InterPro" id="IPR050067">
    <property type="entry name" value="IPM_dehydratase_rel_enz"/>
</dbReference>
<keyword evidence="7" id="KW-1185">Reference proteome</keyword>
<dbReference type="Pfam" id="PF00330">
    <property type="entry name" value="Aconitase"/>
    <property type="match status" value="1"/>
</dbReference>
<evidence type="ECO:0000256" key="3">
    <source>
        <dbReference type="ARBA" id="ARBA00023014"/>
    </source>
</evidence>
<dbReference type="InterPro" id="IPR001030">
    <property type="entry name" value="Acoase/IPM_deHydtase_lsu_aba"/>
</dbReference>
<keyword evidence="3" id="KW-0411">Iron-sulfur</keyword>
<dbReference type="Proteomes" id="UP001597417">
    <property type="component" value="Unassembled WGS sequence"/>
</dbReference>
<dbReference type="RefSeq" id="WP_378262058.1">
    <property type="nucleotide sequence ID" value="NZ_JBHUKR010000004.1"/>
</dbReference>
<comment type="caution">
    <text evidence="6">The sequence shown here is derived from an EMBL/GenBank/DDBJ whole genome shotgun (WGS) entry which is preliminary data.</text>
</comment>
<keyword evidence="4" id="KW-0456">Lyase</keyword>
<evidence type="ECO:0000256" key="4">
    <source>
        <dbReference type="ARBA" id="ARBA00023239"/>
    </source>
</evidence>
<evidence type="ECO:0000256" key="1">
    <source>
        <dbReference type="ARBA" id="ARBA00022723"/>
    </source>
</evidence>
<gene>
    <name evidence="6" type="ORF">ACFSXZ_05945</name>
</gene>
<keyword evidence="1" id="KW-0479">Metal-binding</keyword>
<feature type="domain" description="Aconitase/3-isopropylmalate dehydratase large subunit alpha/beta/alpha" evidence="5">
    <location>
        <begin position="19"/>
        <end position="408"/>
    </location>
</feature>
<evidence type="ECO:0000259" key="5">
    <source>
        <dbReference type="Pfam" id="PF00330"/>
    </source>
</evidence>
<proteinExistence type="predicted"/>
<protein>
    <submittedName>
        <fullName evidence="6">Aconitase family protein</fullName>
    </submittedName>
</protein>
<dbReference type="EMBL" id="JBHUKR010000004">
    <property type="protein sequence ID" value="MFD2415866.1"/>
    <property type="molecule type" value="Genomic_DNA"/>
</dbReference>
<reference evidence="7" key="1">
    <citation type="journal article" date="2019" name="Int. J. Syst. Evol. Microbiol.">
        <title>The Global Catalogue of Microorganisms (GCM) 10K type strain sequencing project: providing services to taxonomists for standard genome sequencing and annotation.</title>
        <authorList>
            <consortium name="The Broad Institute Genomics Platform"/>
            <consortium name="The Broad Institute Genome Sequencing Center for Infectious Disease"/>
            <person name="Wu L."/>
            <person name="Ma J."/>
        </authorList>
    </citation>
    <scope>NUCLEOTIDE SEQUENCE [LARGE SCALE GENOMIC DNA]</scope>
    <source>
        <strain evidence="7">CGMCC 4.7645</strain>
    </source>
</reference>
<accession>A0ABW5FT33</accession>
<organism evidence="6 7">
    <name type="scientific">Amycolatopsis pigmentata</name>
    <dbReference type="NCBI Taxonomy" id="450801"/>
    <lineage>
        <taxon>Bacteria</taxon>
        <taxon>Bacillati</taxon>
        <taxon>Actinomycetota</taxon>
        <taxon>Actinomycetes</taxon>
        <taxon>Pseudonocardiales</taxon>
        <taxon>Pseudonocardiaceae</taxon>
        <taxon>Amycolatopsis</taxon>
    </lineage>
</organism>
<name>A0ABW5FT33_9PSEU</name>